<proteinExistence type="predicted"/>
<name>A0ACC0N1P9_RHOML</name>
<organism evidence="1 2">
    <name type="scientific">Rhododendron molle</name>
    <name type="common">Chinese azalea</name>
    <name type="synonym">Azalea mollis</name>
    <dbReference type="NCBI Taxonomy" id="49168"/>
    <lineage>
        <taxon>Eukaryota</taxon>
        <taxon>Viridiplantae</taxon>
        <taxon>Streptophyta</taxon>
        <taxon>Embryophyta</taxon>
        <taxon>Tracheophyta</taxon>
        <taxon>Spermatophyta</taxon>
        <taxon>Magnoliopsida</taxon>
        <taxon>eudicotyledons</taxon>
        <taxon>Gunneridae</taxon>
        <taxon>Pentapetalae</taxon>
        <taxon>asterids</taxon>
        <taxon>Ericales</taxon>
        <taxon>Ericaceae</taxon>
        <taxon>Ericoideae</taxon>
        <taxon>Rhodoreae</taxon>
        <taxon>Rhododendron</taxon>
    </lineage>
</organism>
<comment type="caution">
    <text evidence="1">The sequence shown here is derived from an EMBL/GenBank/DDBJ whole genome shotgun (WGS) entry which is preliminary data.</text>
</comment>
<accession>A0ACC0N1P9</accession>
<evidence type="ECO:0000313" key="1">
    <source>
        <dbReference type="EMBL" id="KAI8546642.1"/>
    </source>
</evidence>
<keyword evidence="2" id="KW-1185">Reference proteome</keyword>
<evidence type="ECO:0000313" key="2">
    <source>
        <dbReference type="Proteomes" id="UP001062846"/>
    </source>
</evidence>
<dbReference type="EMBL" id="CM046394">
    <property type="protein sequence ID" value="KAI8546642.1"/>
    <property type="molecule type" value="Genomic_DNA"/>
</dbReference>
<sequence length="173" mass="19300">MDLHSVLNHVGLHNPPSHMDLLRLSICPELHSLTICPKLHVLPTHIALHAPSSPIALHSLMRFETVVMATLIRLLHMHIKDHRTQVMTSNVPMEFNISNLYYFFTHGIVSAAANVMGSNAITVQFLLLLLVSVRSASAAINAITVQFRSYVMELVYLLFCFGCSVRIGARYGQ</sequence>
<dbReference type="Proteomes" id="UP001062846">
    <property type="component" value="Chromosome 7"/>
</dbReference>
<gene>
    <name evidence="1" type="ORF">RHMOL_Rhmol07G0135400</name>
</gene>
<protein>
    <submittedName>
        <fullName evidence="1">Uncharacterized protein</fullName>
    </submittedName>
</protein>
<reference evidence="1" key="1">
    <citation type="submission" date="2022-02" db="EMBL/GenBank/DDBJ databases">
        <title>Plant Genome Project.</title>
        <authorList>
            <person name="Zhang R.-G."/>
        </authorList>
    </citation>
    <scope>NUCLEOTIDE SEQUENCE</scope>
    <source>
        <strain evidence="1">AT1</strain>
    </source>
</reference>